<comment type="cofactor">
    <cofactor evidence="3">
        <name>a divalent metal cation</name>
        <dbReference type="ChEBI" id="CHEBI:60240"/>
    </cofactor>
    <text evidence="3">Binds 2 divalent metal cations per subunit. Site 1 may preferentially bind zinc ions, while site 2 has a preference for magnesium and/or manganese ions.</text>
</comment>
<dbReference type="InParanoid" id="F7A9J1"/>
<accession>F7A9J1</accession>
<dbReference type="STRING" id="7719.ENSCINP00000011667"/>
<dbReference type="InterPro" id="IPR036971">
    <property type="entry name" value="PDEase_catalytic_dom_sf"/>
</dbReference>
<keyword evidence="2 3" id="KW-0378">Hydrolase</keyword>
<keyword evidence="1 3" id="KW-0479">Metal-binding</keyword>
<sequence length="879" mass="99105">MLLGVRLTKGGSSNQICNESQHYLSNFSHDHIPERHVSQSISHSNNCSKETFNKTKRTPSTRVLSDAAHRLDAFMPCVVLMKKQASISHKQCLSIGMHPNPRKTKRRASLDVIKEHNVLTEGLRWRDVMNRRRTSLPAILASSKRKAVMSSTLVDTSTLVEIQSTLEKLGKSPALVESLVEDLQNLLKPYKTDHVRPRQVVWLHDSGTDGSDDDVVSTPRHSAGKRSASRRNEWNPSKDIFSTTTTATGLPTEEPAPAKPKRLPKISKEKSPLVSPLDSRCSSPVIDSSIRANLGRRKTYPSLPSSGSQVYFPSSHNLLSVHKKFPTVSSDYESCDNDDVTSPIARSKSVNEKDSDPLDLHHLQHHLHHDEEDNEFLTSTSQLDDDITIMEEVVTCRGNQWSDDELTDDGYNFFLHYQQKLLESVYKWNFPIFTLAQQTDCVLSQMAFKLFQDTGLFETFKIPKQEFVQYMRALEEGYRNIPYHNRIHAADVLHGCWYLSTQAIPGFHESSALFSSDSSDSDSGTGTSHNHCQVNNIGHGSLAQAIPALELMSLYLAAAMHDYDHPGRTNAFLVETRHPLAILYNDRSVLENHHASSSWGLLYSDPRFNFLKNLDTAEWKRLRFLVVEAILATDLKKHGEILSQFSVKSQNGLNWSADADRLLVCQMVIKLADIGGPAKERNLHITWTKAICEEFFIQGDEERELGVPVSPFMDRERPQVAELQRTFINNLIKPIVQSMYKTGILAGKAEDNEADESPMEDQSQCLLLEQLKDNLNFWEVKTPTSGHEEMNEAFKLALHVDLSMRNSRTNLNIPNHTEPIDDVIITNKTDNDVNNKQQCNDCVTTNNTTIRNSPSKLGTIPKLQPPKIVINHKVSSHTS</sequence>
<dbReference type="InterPro" id="IPR003607">
    <property type="entry name" value="HD/PDEase_dom"/>
</dbReference>
<comment type="similarity">
    <text evidence="3">Belongs to the cyclic nucleotide phosphodiesterase family.</text>
</comment>
<dbReference type="GO" id="GO:0046872">
    <property type="term" value="F:metal ion binding"/>
    <property type="evidence" value="ECO:0007669"/>
    <property type="project" value="UniProtKB-KW"/>
</dbReference>
<dbReference type="InterPro" id="IPR002073">
    <property type="entry name" value="PDEase_catalytic_dom"/>
</dbReference>
<dbReference type="Ensembl" id="ENSCINT00000011667.3">
    <property type="protein sequence ID" value="ENSCINP00000011667.3"/>
    <property type="gene ID" value="ENSCING00000005633.3"/>
</dbReference>
<dbReference type="SUPFAM" id="SSF109604">
    <property type="entry name" value="HD-domain/PDEase-like"/>
    <property type="match status" value="1"/>
</dbReference>
<dbReference type="FunFam" id="1.10.1300.10:FF:000026">
    <property type="entry name" value="Phosphodiesterase"/>
    <property type="match status" value="1"/>
</dbReference>
<feature type="compositionally biased region" description="Low complexity" evidence="4">
    <location>
        <begin position="243"/>
        <end position="255"/>
    </location>
</feature>
<dbReference type="GeneTree" id="ENSGT00940000170168"/>
<dbReference type="EC" id="3.1.4.-" evidence="3"/>
<dbReference type="AlphaFoldDB" id="F7A9J1"/>
<name>F7A9J1_CIOIN</name>
<protein>
    <recommendedName>
        <fullName evidence="3">Phosphodiesterase</fullName>
        <ecNumber evidence="3">3.1.4.-</ecNumber>
    </recommendedName>
</protein>
<keyword evidence="7" id="KW-1185">Reference proteome</keyword>
<evidence type="ECO:0000313" key="7">
    <source>
        <dbReference type="Proteomes" id="UP000008144"/>
    </source>
</evidence>
<evidence type="ECO:0000256" key="2">
    <source>
        <dbReference type="ARBA" id="ARBA00022801"/>
    </source>
</evidence>
<dbReference type="Gene3D" id="1.10.1300.10">
    <property type="entry name" value="3'5'-cyclic nucleotide phosphodiesterase, catalytic domain"/>
    <property type="match status" value="1"/>
</dbReference>
<feature type="region of interest" description="Disordered" evidence="4">
    <location>
        <begin position="336"/>
        <end position="355"/>
    </location>
</feature>
<dbReference type="HOGENOM" id="CLU_327309_0_0_1"/>
<organism evidence="6 7">
    <name type="scientific">Ciona intestinalis</name>
    <name type="common">Transparent sea squirt</name>
    <name type="synonym">Ascidia intestinalis</name>
    <dbReference type="NCBI Taxonomy" id="7719"/>
    <lineage>
        <taxon>Eukaryota</taxon>
        <taxon>Metazoa</taxon>
        <taxon>Chordata</taxon>
        <taxon>Tunicata</taxon>
        <taxon>Ascidiacea</taxon>
        <taxon>Phlebobranchia</taxon>
        <taxon>Cionidae</taxon>
        <taxon>Ciona</taxon>
    </lineage>
</organism>
<evidence type="ECO:0000256" key="1">
    <source>
        <dbReference type="ARBA" id="ARBA00022723"/>
    </source>
</evidence>
<reference evidence="6" key="2">
    <citation type="submission" date="2025-08" db="UniProtKB">
        <authorList>
            <consortium name="Ensembl"/>
        </authorList>
    </citation>
    <scope>IDENTIFICATION</scope>
</reference>
<dbReference type="GO" id="GO:0141162">
    <property type="term" value="P:negative regulation of cAMP/PKA signal transduction"/>
    <property type="evidence" value="ECO:0000318"/>
    <property type="project" value="GO_Central"/>
</dbReference>
<dbReference type="PROSITE" id="PS51845">
    <property type="entry name" value="PDEASE_I_2"/>
    <property type="match status" value="1"/>
</dbReference>
<reference evidence="6" key="3">
    <citation type="submission" date="2025-09" db="UniProtKB">
        <authorList>
            <consortium name="Ensembl"/>
        </authorList>
    </citation>
    <scope>IDENTIFICATION</scope>
</reference>
<dbReference type="PANTHER" id="PTHR11347">
    <property type="entry name" value="CYCLIC NUCLEOTIDE PHOSPHODIESTERASE"/>
    <property type="match status" value="1"/>
</dbReference>
<feature type="domain" description="PDEase" evidence="5">
    <location>
        <begin position="407"/>
        <end position="785"/>
    </location>
</feature>
<feature type="region of interest" description="Disordered" evidence="4">
    <location>
        <begin position="204"/>
        <end position="263"/>
    </location>
</feature>
<evidence type="ECO:0000313" key="6">
    <source>
        <dbReference type="Ensembl" id="ENSCINP00000011667.3"/>
    </source>
</evidence>
<reference evidence="7" key="1">
    <citation type="journal article" date="2002" name="Science">
        <title>The draft genome of Ciona intestinalis: insights into chordate and vertebrate origins.</title>
        <authorList>
            <person name="Dehal P."/>
            <person name="Satou Y."/>
            <person name="Campbell R.K."/>
            <person name="Chapman J."/>
            <person name="Degnan B."/>
            <person name="De Tomaso A."/>
            <person name="Davidson B."/>
            <person name="Di Gregorio A."/>
            <person name="Gelpke M."/>
            <person name="Goodstein D.M."/>
            <person name="Harafuji N."/>
            <person name="Hastings K.E."/>
            <person name="Ho I."/>
            <person name="Hotta K."/>
            <person name="Huang W."/>
            <person name="Kawashima T."/>
            <person name="Lemaire P."/>
            <person name="Martinez D."/>
            <person name="Meinertzhagen I.A."/>
            <person name="Necula S."/>
            <person name="Nonaka M."/>
            <person name="Putnam N."/>
            <person name="Rash S."/>
            <person name="Saiga H."/>
            <person name="Satake M."/>
            <person name="Terry A."/>
            <person name="Yamada L."/>
            <person name="Wang H.G."/>
            <person name="Awazu S."/>
            <person name="Azumi K."/>
            <person name="Boore J."/>
            <person name="Branno M."/>
            <person name="Chin-Bow S."/>
            <person name="DeSantis R."/>
            <person name="Doyle S."/>
            <person name="Francino P."/>
            <person name="Keys D.N."/>
            <person name="Haga S."/>
            <person name="Hayashi H."/>
            <person name="Hino K."/>
            <person name="Imai K.S."/>
            <person name="Inaba K."/>
            <person name="Kano S."/>
            <person name="Kobayashi K."/>
            <person name="Kobayashi M."/>
            <person name="Lee B.I."/>
            <person name="Makabe K.W."/>
            <person name="Manohar C."/>
            <person name="Matassi G."/>
            <person name="Medina M."/>
            <person name="Mochizuki Y."/>
            <person name="Mount S."/>
            <person name="Morishita T."/>
            <person name="Miura S."/>
            <person name="Nakayama A."/>
            <person name="Nishizaka S."/>
            <person name="Nomoto H."/>
            <person name="Ohta F."/>
            <person name="Oishi K."/>
            <person name="Rigoutsos I."/>
            <person name="Sano M."/>
            <person name="Sasaki A."/>
            <person name="Sasakura Y."/>
            <person name="Shoguchi E."/>
            <person name="Shin-i T."/>
            <person name="Spagnuolo A."/>
            <person name="Stainier D."/>
            <person name="Suzuki M.M."/>
            <person name="Tassy O."/>
            <person name="Takatori N."/>
            <person name="Tokuoka M."/>
            <person name="Yagi K."/>
            <person name="Yoshizaki F."/>
            <person name="Wada S."/>
            <person name="Zhang C."/>
            <person name="Hyatt P.D."/>
            <person name="Larimer F."/>
            <person name="Detter C."/>
            <person name="Doggett N."/>
            <person name="Glavina T."/>
            <person name="Hawkins T."/>
            <person name="Richardson P."/>
            <person name="Lucas S."/>
            <person name="Kohara Y."/>
            <person name="Levine M."/>
            <person name="Satoh N."/>
            <person name="Rokhsar D.S."/>
        </authorList>
    </citation>
    <scope>NUCLEOTIDE SEQUENCE [LARGE SCALE GENOMIC DNA]</scope>
</reference>
<evidence type="ECO:0000256" key="4">
    <source>
        <dbReference type="SAM" id="MobiDB-lite"/>
    </source>
</evidence>
<dbReference type="GO" id="GO:0047555">
    <property type="term" value="F:3',5'-cyclic-GMP phosphodiesterase activity"/>
    <property type="evidence" value="ECO:0000318"/>
    <property type="project" value="GO_Central"/>
</dbReference>
<evidence type="ECO:0000256" key="3">
    <source>
        <dbReference type="RuleBase" id="RU363067"/>
    </source>
</evidence>
<proteinExistence type="inferred from homology"/>
<dbReference type="PROSITE" id="PS00126">
    <property type="entry name" value="PDEASE_I_1"/>
    <property type="match status" value="1"/>
</dbReference>
<feature type="compositionally biased region" description="Polar residues" evidence="4">
    <location>
        <begin position="39"/>
        <end position="50"/>
    </location>
</feature>
<dbReference type="GO" id="GO:0004115">
    <property type="term" value="F:3',5'-cyclic-AMP phosphodiesterase activity"/>
    <property type="evidence" value="ECO:0000318"/>
    <property type="project" value="GO_Central"/>
</dbReference>
<dbReference type="GO" id="GO:0007165">
    <property type="term" value="P:signal transduction"/>
    <property type="evidence" value="ECO:0007669"/>
    <property type="project" value="InterPro"/>
</dbReference>
<evidence type="ECO:0000259" key="5">
    <source>
        <dbReference type="PROSITE" id="PS51845"/>
    </source>
</evidence>
<dbReference type="InterPro" id="IPR023174">
    <property type="entry name" value="PDEase_CS"/>
</dbReference>
<feature type="region of interest" description="Disordered" evidence="4">
    <location>
        <begin position="39"/>
        <end position="58"/>
    </location>
</feature>
<dbReference type="Pfam" id="PF00233">
    <property type="entry name" value="PDEase_I"/>
    <property type="match status" value="1"/>
</dbReference>
<dbReference type="Proteomes" id="UP000008144">
    <property type="component" value="Unassembled WGS sequence"/>
</dbReference>
<dbReference type="CDD" id="cd00077">
    <property type="entry name" value="HDc"/>
    <property type="match status" value="1"/>
</dbReference>